<dbReference type="EC" id="2.3.1.47" evidence="9"/>
<comment type="cofactor">
    <cofactor evidence="1 9">
        <name>pyridoxal 5'-phosphate</name>
        <dbReference type="ChEBI" id="CHEBI:597326"/>
    </cofactor>
</comment>
<dbReference type="InterPro" id="IPR004723">
    <property type="entry name" value="AONS_Archaea/Proteobacteria"/>
</dbReference>
<feature type="binding site" evidence="9">
    <location>
        <position position="19"/>
    </location>
    <ligand>
        <name>substrate</name>
    </ligand>
</feature>
<gene>
    <name evidence="9" type="primary">bioF</name>
    <name evidence="11" type="ORF">T9A_00666</name>
</gene>
<accession>A0ABR4WFX4</accession>
<proteinExistence type="inferred from homology"/>
<dbReference type="Pfam" id="PF00155">
    <property type="entry name" value="Aminotran_1_2"/>
    <property type="match status" value="1"/>
</dbReference>
<feature type="binding site" evidence="9">
    <location>
        <position position="205"/>
    </location>
    <ligand>
        <name>pyridoxal 5'-phosphate</name>
        <dbReference type="ChEBI" id="CHEBI:597326"/>
    </ligand>
</feature>
<dbReference type="Gene3D" id="3.90.1150.10">
    <property type="entry name" value="Aspartate Aminotransferase, domain 1"/>
    <property type="match status" value="1"/>
</dbReference>
<dbReference type="Proteomes" id="UP000029443">
    <property type="component" value="Unassembled WGS sequence"/>
</dbReference>
<feature type="modified residue" description="N6-(pyridoxal phosphate)lysine" evidence="9">
    <location>
        <position position="236"/>
    </location>
</feature>
<dbReference type="HAMAP" id="MF_01693">
    <property type="entry name" value="BioF_aminotrans_2"/>
    <property type="match status" value="1"/>
</dbReference>
<dbReference type="SUPFAM" id="SSF53383">
    <property type="entry name" value="PLP-dependent transferases"/>
    <property type="match status" value="1"/>
</dbReference>
<evidence type="ECO:0000256" key="3">
    <source>
        <dbReference type="ARBA" id="ARBA00010008"/>
    </source>
</evidence>
<protein>
    <recommendedName>
        <fullName evidence="9">8-amino-7-oxononanoate synthase</fullName>
        <shortName evidence="9">AONS</shortName>
        <ecNumber evidence="9">2.3.1.47</ecNumber>
    </recommendedName>
    <alternativeName>
        <fullName evidence="9">7-keto-8-amino-pelargonic acid synthase</fullName>
        <shortName evidence="9">7-KAP synthase</shortName>
        <shortName evidence="9">KAPA synthase</shortName>
    </alternativeName>
    <alternativeName>
        <fullName evidence="9">8-amino-7-ketopelargonate synthase</fullName>
    </alternativeName>
</protein>
<evidence type="ECO:0000256" key="4">
    <source>
        <dbReference type="ARBA" id="ARBA00011738"/>
    </source>
</evidence>
<comment type="catalytic activity">
    <reaction evidence="8 9">
        <text>6-carboxyhexanoyl-[ACP] + L-alanine + H(+) = (8S)-8-amino-7-oxononanoate + holo-[ACP] + CO2</text>
        <dbReference type="Rhea" id="RHEA:42288"/>
        <dbReference type="Rhea" id="RHEA-COMP:9685"/>
        <dbReference type="Rhea" id="RHEA-COMP:9955"/>
        <dbReference type="ChEBI" id="CHEBI:15378"/>
        <dbReference type="ChEBI" id="CHEBI:16526"/>
        <dbReference type="ChEBI" id="CHEBI:57972"/>
        <dbReference type="ChEBI" id="CHEBI:64479"/>
        <dbReference type="ChEBI" id="CHEBI:78846"/>
        <dbReference type="ChEBI" id="CHEBI:149468"/>
        <dbReference type="EC" id="2.3.1.47"/>
    </reaction>
</comment>
<dbReference type="NCBIfam" id="TIGR00858">
    <property type="entry name" value="bioF"/>
    <property type="match status" value="1"/>
</dbReference>
<feature type="domain" description="Aminotransferase class I/classII large" evidence="10">
    <location>
        <begin position="38"/>
        <end position="378"/>
    </location>
</feature>
<comment type="pathway">
    <text evidence="2 9">Cofactor biosynthesis; biotin biosynthesis.</text>
</comment>
<evidence type="ECO:0000259" key="10">
    <source>
        <dbReference type="Pfam" id="PF00155"/>
    </source>
</evidence>
<feature type="binding site" evidence="9">
    <location>
        <position position="350"/>
    </location>
    <ligand>
        <name>substrate</name>
    </ligand>
</feature>
<dbReference type="InterPro" id="IPR015424">
    <property type="entry name" value="PyrdxlP-dep_Trfase"/>
</dbReference>
<organism evidence="11 12">
    <name type="scientific">Alcanivorax jadensis T9</name>
    <dbReference type="NCBI Taxonomy" id="1177181"/>
    <lineage>
        <taxon>Bacteria</taxon>
        <taxon>Pseudomonadati</taxon>
        <taxon>Pseudomonadota</taxon>
        <taxon>Gammaproteobacteria</taxon>
        <taxon>Oceanospirillales</taxon>
        <taxon>Alcanivoracaceae</taxon>
        <taxon>Alcanivorax</taxon>
    </lineage>
</organism>
<reference evidence="11 12" key="1">
    <citation type="submission" date="2012-09" db="EMBL/GenBank/DDBJ databases">
        <title>Genome Sequence of alkane-degrading Bacterium Alcanivorax jadensis T9.</title>
        <authorList>
            <person name="Lai Q."/>
            <person name="Shao Z."/>
        </authorList>
    </citation>
    <scope>NUCLEOTIDE SEQUENCE [LARGE SCALE GENOMIC DNA]</scope>
    <source>
        <strain evidence="11 12">T9</strain>
    </source>
</reference>
<dbReference type="InterPro" id="IPR050087">
    <property type="entry name" value="AON_synthase_class-II"/>
</dbReference>
<evidence type="ECO:0000256" key="5">
    <source>
        <dbReference type="ARBA" id="ARBA00022679"/>
    </source>
</evidence>
<evidence type="ECO:0000313" key="11">
    <source>
        <dbReference type="EMBL" id="KGD62375.1"/>
    </source>
</evidence>
<comment type="caution">
    <text evidence="11">The sequence shown here is derived from an EMBL/GenBank/DDBJ whole genome shotgun (WGS) entry which is preliminary data.</text>
</comment>
<dbReference type="Gene3D" id="3.40.640.10">
    <property type="entry name" value="Type I PLP-dependent aspartate aminotransferase-like (Major domain)"/>
    <property type="match status" value="1"/>
</dbReference>
<dbReference type="PANTHER" id="PTHR13693">
    <property type="entry name" value="CLASS II AMINOTRANSFERASE/8-AMINO-7-OXONONANOATE SYNTHASE"/>
    <property type="match status" value="1"/>
</dbReference>
<dbReference type="CDD" id="cd06454">
    <property type="entry name" value="KBL_like"/>
    <property type="match status" value="1"/>
</dbReference>
<keyword evidence="5 9" id="KW-0808">Transferase</keyword>
<comment type="similarity">
    <text evidence="3 9">Belongs to the class-II pyridoxal-phosphate-dependent aminotransferase family. BioF subfamily.</text>
</comment>
<evidence type="ECO:0000256" key="9">
    <source>
        <dbReference type="HAMAP-Rule" id="MF_01693"/>
    </source>
</evidence>
<evidence type="ECO:0000256" key="8">
    <source>
        <dbReference type="ARBA" id="ARBA00047715"/>
    </source>
</evidence>
<dbReference type="PROSITE" id="PS00599">
    <property type="entry name" value="AA_TRANSFER_CLASS_2"/>
    <property type="match status" value="1"/>
</dbReference>
<dbReference type="PANTHER" id="PTHR13693:SF100">
    <property type="entry name" value="8-AMINO-7-OXONONANOATE SYNTHASE"/>
    <property type="match status" value="1"/>
</dbReference>
<keyword evidence="12" id="KW-1185">Reference proteome</keyword>
<keyword evidence="6 9" id="KW-0093">Biotin biosynthesis</keyword>
<name>A0ABR4WFX4_9GAMM</name>
<feature type="binding site" evidence="9">
    <location>
        <begin position="106"/>
        <end position="107"/>
    </location>
    <ligand>
        <name>pyridoxal 5'-phosphate</name>
        <dbReference type="ChEBI" id="CHEBI:597326"/>
    </ligand>
</feature>
<evidence type="ECO:0000256" key="2">
    <source>
        <dbReference type="ARBA" id="ARBA00004746"/>
    </source>
</evidence>
<evidence type="ECO:0000256" key="1">
    <source>
        <dbReference type="ARBA" id="ARBA00001933"/>
    </source>
</evidence>
<dbReference type="InterPro" id="IPR022834">
    <property type="entry name" value="AONS_Proteobacteria"/>
</dbReference>
<keyword evidence="7 9" id="KW-0663">Pyridoxal phosphate</keyword>
<dbReference type="RefSeq" id="WP_035245076.1">
    <property type="nucleotide sequence ID" value="NZ_ARXU01000002.1"/>
</dbReference>
<feature type="binding site" evidence="9">
    <location>
        <position position="177"/>
    </location>
    <ligand>
        <name>pyridoxal 5'-phosphate</name>
        <dbReference type="ChEBI" id="CHEBI:597326"/>
    </ligand>
</feature>
<evidence type="ECO:0000256" key="6">
    <source>
        <dbReference type="ARBA" id="ARBA00022756"/>
    </source>
</evidence>
<feature type="binding site" evidence="9">
    <location>
        <position position="131"/>
    </location>
    <ligand>
        <name>substrate</name>
    </ligand>
</feature>
<comment type="subunit">
    <text evidence="4 9">Homodimer.</text>
</comment>
<dbReference type="InterPro" id="IPR015422">
    <property type="entry name" value="PyrdxlP-dep_Trfase_small"/>
</dbReference>
<dbReference type="InterPro" id="IPR004839">
    <property type="entry name" value="Aminotransferase_I/II_large"/>
</dbReference>
<comment type="function">
    <text evidence="9">Catalyzes the decarboxylative condensation of pimeloyl-[acyl-carrier protein] and L-alanine to produce 8-amino-7-oxononanoate (AON), [acyl-carrier protein], and carbon dioxide.</text>
</comment>
<feature type="binding site" evidence="9">
    <location>
        <position position="233"/>
    </location>
    <ligand>
        <name>pyridoxal 5'-phosphate</name>
        <dbReference type="ChEBI" id="CHEBI:597326"/>
    </ligand>
</feature>
<evidence type="ECO:0000256" key="7">
    <source>
        <dbReference type="ARBA" id="ARBA00022898"/>
    </source>
</evidence>
<dbReference type="InterPro" id="IPR001917">
    <property type="entry name" value="Aminotrans_II_pyridoxalP_BS"/>
</dbReference>
<evidence type="ECO:0000313" key="12">
    <source>
        <dbReference type="Proteomes" id="UP000029443"/>
    </source>
</evidence>
<dbReference type="EMBL" id="ARXU01000002">
    <property type="protein sequence ID" value="KGD62375.1"/>
    <property type="molecule type" value="Genomic_DNA"/>
</dbReference>
<sequence>MAFDLAADLAARHEQHRYRHPLIQDGPCGRYAVVDGRQYLNFCSNDYLGLANDPAVITAFQEAAADWGVGSGASHLVCGHQRPHQQLEEALADHVGRERALLFSNGYMANMGVMTALLGKGDAVFHDRLNHASLLDGGLLSGARFRRFSHNDSSALRGQLQRSDARRKLVVTDGVFSMDGDVAPLADYATACEDNDAWLMVDDAHGLGVLDAQGRGSVFAQGVNKRVPVLMGTLGKGLGTAGAFVAGSHALIETLIQFARTYIYTTAMPAAVAAATLVSLSKAREEQWRREKLAALIQHFRLGAEQLGFSLMDSTTPIQPLLIGADQQALALSQQLREQGFLVIAIRPPTVPEGQARLRVTLSAAHEENDVDALLVALARCQRKDV</sequence>
<dbReference type="InterPro" id="IPR015421">
    <property type="entry name" value="PyrdxlP-dep_Trfase_major"/>
</dbReference>